<evidence type="ECO:0000313" key="1">
    <source>
        <dbReference type="EMBL" id="KAJ9111761.1"/>
    </source>
</evidence>
<keyword evidence="2" id="KW-1185">Reference proteome</keyword>
<reference evidence="1" key="1">
    <citation type="submission" date="2023-04" db="EMBL/GenBank/DDBJ databases">
        <title>Draft Genome sequencing of Naganishia species isolated from polar environments using Oxford Nanopore Technology.</title>
        <authorList>
            <person name="Leo P."/>
            <person name="Venkateswaran K."/>
        </authorList>
    </citation>
    <scope>NUCLEOTIDE SEQUENCE</scope>
    <source>
        <strain evidence="1">MNA-CCFEE 5425</strain>
    </source>
</reference>
<name>A0ACC2WLS1_9TREE</name>
<evidence type="ECO:0000313" key="2">
    <source>
        <dbReference type="Proteomes" id="UP001243375"/>
    </source>
</evidence>
<accession>A0ACC2WLS1</accession>
<proteinExistence type="predicted"/>
<dbReference type="Proteomes" id="UP001243375">
    <property type="component" value="Unassembled WGS sequence"/>
</dbReference>
<sequence>MHLNVFASLARQTLVTTNFDMTNHTSADMALADLRFAVINGHFVRAPTPKPLETINHASVVVIGNVVSSPTPSTSHQTAVPPISFNPFPFHSIARRTEVIGMPTHTQQASTLPVQPVASNYTFFKGSMAWLPASINIPVAPPVYLPMALTVHENTAPSPFPEVARFPCPGVYPPWSAPERSSAAMNSNLVAAVPVPQRLIDPELDPVRLRHLAHFEPIGKLEEPYVTFVQVEEVSTTTTIQSVAVEEETEIMSQVEQQQTTSIDPVVEDKSTIDFQPAARLKQQTTYRPS</sequence>
<dbReference type="EMBL" id="JASBWU010000028">
    <property type="protein sequence ID" value="KAJ9111761.1"/>
    <property type="molecule type" value="Genomic_DNA"/>
</dbReference>
<comment type="caution">
    <text evidence="1">The sequence shown here is derived from an EMBL/GenBank/DDBJ whole genome shotgun (WGS) entry which is preliminary data.</text>
</comment>
<protein>
    <submittedName>
        <fullName evidence="1">Uncharacterized protein</fullName>
    </submittedName>
</protein>
<gene>
    <name evidence="1" type="ORF">QFC22_006420</name>
</gene>
<organism evidence="1 2">
    <name type="scientific">Naganishia vaughanmartiniae</name>
    <dbReference type="NCBI Taxonomy" id="1424756"/>
    <lineage>
        <taxon>Eukaryota</taxon>
        <taxon>Fungi</taxon>
        <taxon>Dikarya</taxon>
        <taxon>Basidiomycota</taxon>
        <taxon>Agaricomycotina</taxon>
        <taxon>Tremellomycetes</taxon>
        <taxon>Filobasidiales</taxon>
        <taxon>Filobasidiaceae</taxon>
        <taxon>Naganishia</taxon>
    </lineage>
</organism>